<feature type="compositionally biased region" description="Basic residues" evidence="1">
    <location>
        <begin position="89"/>
        <end position="107"/>
    </location>
</feature>
<keyword evidence="3" id="KW-1185">Reference proteome</keyword>
<proteinExistence type="predicted"/>
<protein>
    <submittedName>
        <fullName evidence="2">Uncharacterized protein</fullName>
    </submittedName>
</protein>
<comment type="caution">
    <text evidence="2">The sequence shown here is derived from an EMBL/GenBank/DDBJ whole genome shotgun (WGS) entry which is preliminary data.</text>
</comment>
<evidence type="ECO:0000256" key="1">
    <source>
        <dbReference type="SAM" id="MobiDB-lite"/>
    </source>
</evidence>
<evidence type="ECO:0000313" key="3">
    <source>
        <dbReference type="Proteomes" id="UP001386955"/>
    </source>
</evidence>
<name>A0AAN9SUF4_PSOTE</name>
<feature type="compositionally biased region" description="Basic residues" evidence="1">
    <location>
        <begin position="117"/>
        <end position="127"/>
    </location>
</feature>
<reference evidence="2 3" key="1">
    <citation type="submission" date="2024-01" db="EMBL/GenBank/DDBJ databases">
        <title>The genomes of 5 underutilized Papilionoideae crops provide insights into root nodulation and disease resistanc.</title>
        <authorList>
            <person name="Jiang F."/>
        </authorList>
    </citation>
    <scope>NUCLEOTIDE SEQUENCE [LARGE SCALE GENOMIC DNA]</scope>
    <source>
        <strain evidence="2">DUOXIRENSHENG_FW03</strain>
        <tissue evidence="2">Leaves</tissue>
    </source>
</reference>
<accession>A0AAN9SUF4</accession>
<dbReference type="Proteomes" id="UP001386955">
    <property type="component" value="Unassembled WGS sequence"/>
</dbReference>
<organism evidence="2 3">
    <name type="scientific">Psophocarpus tetragonolobus</name>
    <name type="common">Winged bean</name>
    <name type="synonym">Dolichos tetragonolobus</name>
    <dbReference type="NCBI Taxonomy" id="3891"/>
    <lineage>
        <taxon>Eukaryota</taxon>
        <taxon>Viridiplantae</taxon>
        <taxon>Streptophyta</taxon>
        <taxon>Embryophyta</taxon>
        <taxon>Tracheophyta</taxon>
        <taxon>Spermatophyta</taxon>
        <taxon>Magnoliopsida</taxon>
        <taxon>eudicotyledons</taxon>
        <taxon>Gunneridae</taxon>
        <taxon>Pentapetalae</taxon>
        <taxon>rosids</taxon>
        <taxon>fabids</taxon>
        <taxon>Fabales</taxon>
        <taxon>Fabaceae</taxon>
        <taxon>Papilionoideae</taxon>
        <taxon>50 kb inversion clade</taxon>
        <taxon>NPAAA clade</taxon>
        <taxon>indigoferoid/millettioid clade</taxon>
        <taxon>Phaseoleae</taxon>
        <taxon>Psophocarpus</taxon>
    </lineage>
</organism>
<evidence type="ECO:0000313" key="2">
    <source>
        <dbReference type="EMBL" id="KAK7406498.1"/>
    </source>
</evidence>
<dbReference type="AlphaFoldDB" id="A0AAN9SUF4"/>
<feature type="region of interest" description="Disordered" evidence="1">
    <location>
        <begin position="85"/>
        <end position="127"/>
    </location>
</feature>
<sequence length="127" mass="14943">MCEVSRSGKCYSKKLSKEIAAEKGAFKTSILSWHTFPFYLTPTYPNCYALLNLFRRLGGTFVMPGEEISEEALKEMQNRMFVLDDREKRAHKVEGKRRGRKQARTRKGWKEEEQRHTRAKGRDKRRG</sequence>
<gene>
    <name evidence="2" type="ORF">VNO78_08125</name>
</gene>
<dbReference type="EMBL" id="JAYMYS010000002">
    <property type="protein sequence ID" value="KAK7406498.1"/>
    <property type="molecule type" value="Genomic_DNA"/>
</dbReference>